<protein>
    <submittedName>
        <fullName evidence="1">Uncharacterized protein</fullName>
    </submittedName>
</protein>
<name>A0A6N2UJU0_BACOV</name>
<sequence length="174" mass="19741">MTLMKLLLCVNVIKMLSPRNVVYGFSKITNPPKEKFLISLYRSKELSVVACFTTSQDRAGVPLEQVTHGAIKNKEKEIISYVFLTSVCVGVAPDGSDYHFPVQTVVRFDYCFKDGEQTDLLSSFNSPKVVCKLNDAEYENLIYAMYKSDDTPEKYKPHFEKVLFDLGEKKKATS</sequence>
<organism evidence="1">
    <name type="scientific">Bacteroides ovatus</name>
    <dbReference type="NCBI Taxonomy" id="28116"/>
    <lineage>
        <taxon>Bacteria</taxon>
        <taxon>Pseudomonadati</taxon>
        <taxon>Bacteroidota</taxon>
        <taxon>Bacteroidia</taxon>
        <taxon>Bacteroidales</taxon>
        <taxon>Bacteroidaceae</taxon>
        <taxon>Bacteroides</taxon>
    </lineage>
</organism>
<proteinExistence type="predicted"/>
<evidence type="ECO:0000313" key="1">
    <source>
        <dbReference type="EMBL" id="VYT16581.1"/>
    </source>
</evidence>
<dbReference type="AlphaFoldDB" id="A0A6N2UJU0"/>
<dbReference type="EMBL" id="CACRTD010000030">
    <property type="protein sequence ID" value="VYT16581.1"/>
    <property type="molecule type" value="Genomic_DNA"/>
</dbReference>
<accession>A0A6N2UJU0</accession>
<reference evidence="1" key="1">
    <citation type="submission" date="2019-11" db="EMBL/GenBank/DDBJ databases">
        <authorList>
            <person name="Feng L."/>
        </authorList>
    </citation>
    <scope>NUCLEOTIDE SEQUENCE</scope>
    <source>
        <strain evidence="1">BovatusLFYP28</strain>
    </source>
</reference>
<gene>
    <name evidence="1" type="ORF">BOLFYP28_01642</name>
</gene>